<evidence type="ECO:0000256" key="1">
    <source>
        <dbReference type="ARBA" id="ARBA00008060"/>
    </source>
</evidence>
<dbReference type="GO" id="GO:0010772">
    <property type="term" value="P:meiotic DNA recombinase assembly involved in reciprocal meiotic recombination"/>
    <property type="evidence" value="ECO:0007669"/>
    <property type="project" value="TreeGrafter"/>
</dbReference>
<dbReference type="GO" id="GO:0000709">
    <property type="term" value="P:meiotic joint molecule formation"/>
    <property type="evidence" value="ECO:0007669"/>
    <property type="project" value="TreeGrafter"/>
</dbReference>
<dbReference type="Proteomes" id="UP001174936">
    <property type="component" value="Unassembled WGS sequence"/>
</dbReference>
<comment type="caution">
    <text evidence="4">The sequence shown here is derived from an EMBL/GenBank/DDBJ whole genome shotgun (WGS) entry which is preliminary data.</text>
</comment>
<keyword evidence="5" id="KW-1185">Reference proteome</keyword>
<dbReference type="Pfam" id="PF07061">
    <property type="entry name" value="Swi5"/>
    <property type="match status" value="1"/>
</dbReference>
<evidence type="ECO:0000313" key="4">
    <source>
        <dbReference type="EMBL" id="KAK0652643.1"/>
    </source>
</evidence>
<dbReference type="GO" id="GO:0032798">
    <property type="term" value="C:Swi5-Sfr1 complex"/>
    <property type="evidence" value="ECO:0007669"/>
    <property type="project" value="TreeGrafter"/>
</dbReference>
<dbReference type="PANTHER" id="PTHR28529">
    <property type="entry name" value="DNA REPAIR PROTEIN SWI5 HOMOLOG"/>
    <property type="match status" value="1"/>
</dbReference>
<proteinExistence type="inferred from homology"/>
<dbReference type="InterPro" id="IPR010760">
    <property type="entry name" value="DNA-repair_Swi5"/>
</dbReference>
<accession>A0AA40CXB6</accession>
<sequence>MSTLAVTQDDIVKIVSEHLAAVDNFDAQLDNFIAAGRDYGGFVSRIQRRVASFKEWIETAEENCHVARDREVGPWAVAARREAPSKVVLTGPAADDEEEVETENEDEADYLMSDHFIGMLAENCQMFHELETLMVQLIHAYASVKDAKANLGVPADEAVQSHIRLLKQYNDVKDVGQQLIGLIAENRGVPIKTLYENGDYGVTAED</sequence>
<evidence type="ECO:0000313" key="5">
    <source>
        <dbReference type="Proteomes" id="UP001174936"/>
    </source>
</evidence>
<dbReference type="PANTHER" id="PTHR28529:SF2">
    <property type="entry name" value="DNA REPAIR PROTEIN SWI5 HOMOLOG"/>
    <property type="match status" value="1"/>
</dbReference>
<keyword evidence="3" id="KW-0234">DNA repair</keyword>
<protein>
    <submittedName>
        <fullName evidence="4">Swi5-domain-containing protein</fullName>
    </submittedName>
</protein>
<name>A0AA40CXB6_9PEZI</name>
<keyword evidence="2" id="KW-0227">DNA damage</keyword>
<dbReference type="GO" id="GO:0034974">
    <property type="term" value="C:Swi5-Swi2 complex"/>
    <property type="evidence" value="ECO:0007669"/>
    <property type="project" value="TreeGrafter"/>
</dbReference>
<organism evidence="4 5">
    <name type="scientific">Cercophora newfieldiana</name>
    <dbReference type="NCBI Taxonomy" id="92897"/>
    <lineage>
        <taxon>Eukaryota</taxon>
        <taxon>Fungi</taxon>
        <taxon>Dikarya</taxon>
        <taxon>Ascomycota</taxon>
        <taxon>Pezizomycotina</taxon>
        <taxon>Sordariomycetes</taxon>
        <taxon>Sordariomycetidae</taxon>
        <taxon>Sordariales</taxon>
        <taxon>Lasiosphaeriaceae</taxon>
        <taxon>Cercophora</taxon>
    </lineage>
</organism>
<evidence type="ECO:0000256" key="3">
    <source>
        <dbReference type="ARBA" id="ARBA00023204"/>
    </source>
</evidence>
<evidence type="ECO:0000256" key="2">
    <source>
        <dbReference type="ARBA" id="ARBA00022763"/>
    </source>
</evidence>
<dbReference type="AlphaFoldDB" id="A0AA40CXB6"/>
<comment type="similarity">
    <text evidence="1">Belongs to the SWI5/SAE3 family.</text>
</comment>
<dbReference type="Gene3D" id="1.20.5.170">
    <property type="match status" value="1"/>
</dbReference>
<dbReference type="EMBL" id="JAULSV010000002">
    <property type="protein sequence ID" value="KAK0652643.1"/>
    <property type="molecule type" value="Genomic_DNA"/>
</dbReference>
<gene>
    <name evidence="4" type="ORF">B0T16DRAFT_406559</name>
</gene>
<reference evidence="4" key="1">
    <citation type="submission" date="2023-06" db="EMBL/GenBank/DDBJ databases">
        <title>Genome-scale phylogeny and comparative genomics of the fungal order Sordariales.</title>
        <authorList>
            <consortium name="Lawrence Berkeley National Laboratory"/>
            <person name="Hensen N."/>
            <person name="Bonometti L."/>
            <person name="Westerberg I."/>
            <person name="Brannstrom I.O."/>
            <person name="Guillou S."/>
            <person name="Cros-Aarteil S."/>
            <person name="Calhoun S."/>
            <person name="Haridas S."/>
            <person name="Kuo A."/>
            <person name="Mondo S."/>
            <person name="Pangilinan J."/>
            <person name="Riley R."/>
            <person name="Labutti K."/>
            <person name="Andreopoulos B."/>
            <person name="Lipzen A."/>
            <person name="Chen C."/>
            <person name="Yanf M."/>
            <person name="Daum C."/>
            <person name="Ng V."/>
            <person name="Clum A."/>
            <person name="Steindorff A."/>
            <person name="Ohm R."/>
            <person name="Martin F."/>
            <person name="Silar P."/>
            <person name="Natvig D."/>
            <person name="Lalanne C."/>
            <person name="Gautier V."/>
            <person name="Ament-Velasquez S.L."/>
            <person name="Kruys A."/>
            <person name="Hutchinson M.I."/>
            <person name="Powell A.J."/>
            <person name="Barry K."/>
            <person name="Miller A.N."/>
            <person name="Grigoriev I.V."/>
            <person name="Debuchy R."/>
            <person name="Gladieux P."/>
            <person name="Thoren M.H."/>
            <person name="Johannesson H."/>
        </authorList>
    </citation>
    <scope>NUCLEOTIDE SEQUENCE</scope>
    <source>
        <strain evidence="4">SMH2532-1</strain>
    </source>
</reference>